<protein>
    <submittedName>
        <fullName evidence="2">DUF2927 family protein</fullName>
    </submittedName>
</protein>
<keyword evidence="3" id="KW-1185">Reference proteome</keyword>
<reference evidence="2 3" key="1">
    <citation type="submission" date="2019-03" db="EMBL/GenBank/DDBJ databases">
        <title>Genomic Encyclopedia of Type Strains, Phase IV (KMG-IV): sequencing the most valuable type-strain genomes for metagenomic binning, comparative biology and taxonomic classification.</title>
        <authorList>
            <person name="Goeker M."/>
        </authorList>
    </citation>
    <scope>NUCLEOTIDE SEQUENCE [LARGE SCALE GENOMIC DNA]</scope>
    <source>
        <strain evidence="2 3">DSM 102969</strain>
    </source>
</reference>
<dbReference type="RefSeq" id="WP_126539087.1">
    <property type="nucleotide sequence ID" value="NZ_BSPM01000007.1"/>
</dbReference>
<feature type="signal peptide" evidence="1">
    <location>
        <begin position="1"/>
        <end position="36"/>
    </location>
</feature>
<organism evidence="2 3">
    <name type="scientific">Oharaeibacter diazotrophicus</name>
    <dbReference type="NCBI Taxonomy" id="1920512"/>
    <lineage>
        <taxon>Bacteria</taxon>
        <taxon>Pseudomonadati</taxon>
        <taxon>Pseudomonadota</taxon>
        <taxon>Alphaproteobacteria</taxon>
        <taxon>Hyphomicrobiales</taxon>
        <taxon>Pleomorphomonadaceae</taxon>
        <taxon>Oharaeibacter</taxon>
    </lineage>
</organism>
<dbReference type="Pfam" id="PF11150">
    <property type="entry name" value="DUF2927"/>
    <property type="match status" value="1"/>
</dbReference>
<evidence type="ECO:0000256" key="1">
    <source>
        <dbReference type="SAM" id="SignalP"/>
    </source>
</evidence>
<gene>
    <name evidence="2" type="ORF">EDD54_3845</name>
</gene>
<comment type="caution">
    <text evidence="2">The sequence shown here is derived from an EMBL/GenBank/DDBJ whole genome shotgun (WGS) entry which is preliminary data.</text>
</comment>
<dbReference type="InterPro" id="IPR021323">
    <property type="entry name" value="DUF2927"/>
</dbReference>
<keyword evidence="1" id="KW-0732">Signal</keyword>
<dbReference type="EMBL" id="SNXY01000010">
    <property type="protein sequence ID" value="TDP82576.1"/>
    <property type="molecule type" value="Genomic_DNA"/>
</dbReference>
<evidence type="ECO:0000313" key="3">
    <source>
        <dbReference type="Proteomes" id="UP000294547"/>
    </source>
</evidence>
<dbReference type="Proteomes" id="UP000294547">
    <property type="component" value="Unassembled WGS sequence"/>
</dbReference>
<accession>A0A4R6RAA7</accession>
<dbReference type="OrthoDB" id="3295600at2"/>
<name>A0A4R6RAA7_9HYPH</name>
<proteinExistence type="predicted"/>
<evidence type="ECO:0000313" key="2">
    <source>
        <dbReference type="EMBL" id="TDP82576.1"/>
    </source>
</evidence>
<sequence length="254" mass="27354">MAFSSRDLVRRLRVGLTALAVAVVALAPLAPATAEAGQRRSGAYSDAQLIDGFRRTVFGVEYGSSRYGAIVKKYAGPVSFRIVNKASIDRTKAITSFVRSLPGLVRGLETRVVGEGARADFTVVVVDREAYVETVRADVLGSHAGAAPGSCIAKVDVGRSGITSSVAVVVSDEGEAMFRRCMTEEILQGLGPMNDDSSLMASVFNDRTTHAKFMPFDRAILSMLYDPRIRHGMSKSEATAILPEVLADVRRRIR</sequence>
<dbReference type="AlphaFoldDB" id="A0A4R6RAA7"/>
<feature type="chain" id="PRO_5020720657" evidence="1">
    <location>
        <begin position="37"/>
        <end position="254"/>
    </location>
</feature>